<dbReference type="Proteomes" id="UP000824469">
    <property type="component" value="Unassembled WGS sequence"/>
</dbReference>
<comment type="caution">
    <text evidence="1">The sequence shown here is derived from an EMBL/GenBank/DDBJ whole genome shotgun (WGS) entry which is preliminary data.</text>
</comment>
<sequence>MYHQERIGTVTLRAFDLRRGVWLPLDLNPVIPGEMVQLLSVNGHLMAYHVGDSPSLLTFRVMQMQINSIQNRMTVHIGNTLSYLPESGDWDLVGPAHGDNP</sequence>
<accession>A0AA38CDZ9</accession>
<organism evidence="1 2">
    <name type="scientific">Taxus chinensis</name>
    <name type="common">Chinese yew</name>
    <name type="synonym">Taxus wallichiana var. chinensis</name>
    <dbReference type="NCBI Taxonomy" id="29808"/>
    <lineage>
        <taxon>Eukaryota</taxon>
        <taxon>Viridiplantae</taxon>
        <taxon>Streptophyta</taxon>
        <taxon>Embryophyta</taxon>
        <taxon>Tracheophyta</taxon>
        <taxon>Spermatophyta</taxon>
        <taxon>Pinopsida</taxon>
        <taxon>Pinidae</taxon>
        <taxon>Conifers II</taxon>
        <taxon>Cupressales</taxon>
        <taxon>Taxaceae</taxon>
        <taxon>Taxus</taxon>
    </lineage>
</organism>
<dbReference type="AlphaFoldDB" id="A0AA38CDZ9"/>
<name>A0AA38CDZ9_TAXCH</name>
<evidence type="ECO:0000313" key="1">
    <source>
        <dbReference type="EMBL" id="KAH9297451.1"/>
    </source>
</evidence>
<gene>
    <name evidence="1" type="ORF">KI387_029133</name>
</gene>
<keyword evidence="2" id="KW-1185">Reference proteome</keyword>
<protein>
    <submittedName>
        <fullName evidence="1">Uncharacterized protein</fullName>
    </submittedName>
</protein>
<dbReference type="EMBL" id="JAHRHJ020000010">
    <property type="protein sequence ID" value="KAH9297451.1"/>
    <property type="molecule type" value="Genomic_DNA"/>
</dbReference>
<proteinExistence type="predicted"/>
<evidence type="ECO:0000313" key="2">
    <source>
        <dbReference type="Proteomes" id="UP000824469"/>
    </source>
</evidence>
<reference evidence="1 2" key="1">
    <citation type="journal article" date="2021" name="Nat. Plants">
        <title>The Taxus genome provides insights into paclitaxel biosynthesis.</title>
        <authorList>
            <person name="Xiong X."/>
            <person name="Gou J."/>
            <person name="Liao Q."/>
            <person name="Li Y."/>
            <person name="Zhou Q."/>
            <person name="Bi G."/>
            <person name="Li C."/>
            <person name="Du R."/>
            <person name="Wang X."/>
            <person name="Sun T."/>
            <person name="Guo L."/>
            <person name="Liang H."/>
            <person name="Lu P."/>
            <person name="Wu Y."/>
            <person name="Zhang Z."/>
            <person name="Ro D.K."/>
            <person name="Shang Y."/>
            <person name="Huang S."/>
            <person name="Yan J."/>
        </authorList>
    </citation>
    <scope>NUCLEOTIDE SEQUENCE [LARGE SCALE GENOMIC DNA]</scope>
    <source>
        <strain evidence="1">Ta-2019</strain>
    </source>
</reference>